<proteinExistence type="predicted"/>
<dbReference type="InterPro" id="IPR013389">
    <property type="entry name" value="CRISPR-assoc_prot_Cas8b"/>
</dbReference>
<name>A0A1L8CVV9_9THEO</name>
<reference evidence="2" key="1">
    <citation type="submission" date="2016-12" db="EMBL/GenBank/DDBJ databases">
        <title>Draft Genome Sequences od Carboxydothermus pertinax and islandicus, Hydrogenogenic Carboxydotrophic Bacteria.</title>
        <authorList>
            <person name="Fukuyama Y."/>
            <person name="Ohmae K."/>
            <person name="Yoneda Y."/>
            <person name="Yoshida T."/>
            <person name="Sako Y."/>
        </authorList>
    </citation>
    <scope>NUCLEOTIDE SEQUENCE [LARGE SCALE GENOMIC DNA]</scope>
    <source>
        <strain evidence="2">Ug1</strain>
    </source>
</reference>
<dbReference type="CDD" id="cd09730">
    <property type="entry name" value="Cas8a1_I-A"/>
    <property type="match status" value="1"/>
</dbReference>
<dbReference type="AlphaFoldDB" id="A0A1L8CVV9"/>
<dbReference type="EMBL" id="BDJK01000027">
    <property type="protein sequence ID" value="GAV23058.1"/>
    <property type="molecule type" value="Genomic_DNA"/>
</dbReference>
<accession>A0A1L8CVV9</accession>
<evidence type="ECO:0000313" key="1">
    <source>
        <dbReference type="EMBL" id="GAV23058.1"/>
    </source>
</evidence>
<dbReference type="InterPro" id="IPR013420">
    <property type="entry name" value="CRISPR-assoc_prot_Cas8b/Csh1_C"/>
</dbReference>
<dbReference type="NCBIfam" id="TIGR02556">
    <property type="entry name" value="cas_TM1802"/>
    <property type="match status" value="1"/>
</dbReference>
<evidence type="ECO:0000313" key="2">
    <source>
        <dbReference type="Proteomes" id="UP000187485"/>
    </source>
</evidence>
<comment type="caution">
    <text evidence="1">The sequence shown here is derived from an EMBL/GenBank/DDBJ whole genome shotgun (WGS) entry which is preliminary data.</text>
</comment>
<dbReference type="NCBIfam" id="TIGR02591">
    <property type="entry name" value="cas_Csh1"/>
    <property type="match status" value="1"/>
</dbReference>
<gene>
    <name evidence="1" type="ORF">cpu_15680</name>
</gene>
<dbReference type="STRING" id="870242.cpu_15680"/>
<dbReference type="Pfam" id="PF09484">
    <property type="entry name" value="Cas_TM1802"/>
    <property type="match status" value="1"/>
</dbReference>
<sequence>MLEAVREVGRLATEHASGGFLENLCLEIAEDQGGKKQHVVIIDFATDNNSLKLTPKEITAGVTEREYLWVGNADGSSSPQWYLTTNNLSFLVSQTLPNLLEVLPEGSKLARNVQKVLDFYFFDTGVKDGAENRYRYILNLEMLPGYKGSKLLDLIKENPKGKNLAQAVAKEFSKWIKEQTGLSEKEIALYTIYFDGQKGVDYREYQEKVETAKVFDIFAGEEGVCHACGNFGPITSDTTKLKFKYYITDKVGYASNHDKKNFYKNYSLCPDCYKKLLIAESFIQNKLNNRIGNLNLFIIPGFLFPVNLKKQQFQKWMDFTNNSFNNLKGYSEIAGYEEMVRDYFENREIYNQLIFNFLFYQKNKAEFKVLKLIKDIPPSRILKILQLFQKVNEVFKKHFPQLLPELSLNLNRIYYQIPQQKGKNSVEYRKFLDLLESIFTGHPVEKSFILRQHIELFKIFAFTKEGFNVSPGSEKYKEIELAKACLRANLLNLFLQELEILPKEVEAVELELDLKAEDLEYIREMGYTPQQAALFLLGVLVGEIASAQHQSNLNKAILNKLTYQGMSLRRIISFANEVHQKLFQYKKLNASTEKVYNSMKKLLDREIPRWKLTDQENVFYLLSGYSYLTGKILSRAKNEKLEMEGM</sequence>
<protein>
    <submittedName>
        <fullName evidence="1">Type I-B CRISPR-associated protein Cas8b/Csh1</fullName>
    </submittedName>
</protein>
<dbReference type="RefSeq" id="WP_075859511.1">
    <property type="nucleotide sequence ID" value="NZ_BDJK01000027.1"/>
</dbReference>
<dbReference type="OrthoDB" id="1706583at2"/>
<keyword evidence="2" id="KW-1185">Reference proteome</keyword>
<dbReference type="Proteomes" id="UP000187485">
    <property type="component" value="Unassembled WGS sequence"/>
</dbReference>
<organism evidence="1 2">
    <name type="scientific">Carboxydothermus pertinax</name>
    <dbReference type="NCBI Taxonomy" id="870242"/>
    <lineage>
        <taxon>Bacteria</taxon>
        <taxon>Bacillati</taxon>
        <taxon>Bacillota</taxon>
        <taxon>Clostridia</taxon>
        <taxon>Thermoanaerobacterales</taxon>
        <taxon>Thermoanaerobacteraceae</taxon>
        <taxon>Carboxydothermus</taxon>
    </lineage>
</organism>